<organism evidence="7 8">
    <name type="scientific">Caerostris extrusa</name>
    <name type="common">Bark spider</name>
    <name type="synonym">Caerostris bankana</name>
    <dbReference type="NCBI Taxonomy" id="172846"/>
    <lineage>
        <taxon>Eukaryota</taxon>
        <taxon>Metazoa</taxon>
        <taxon>Ecdysozoa</taxon>
        <taxon>Arthropoda</taxon>
        <taxon>Chelicerata</taxon>
        <taxon>Arachnida</taxon>
        <taxon>Araneae</taxon>
        <taxon>Araneomorphae</taxon>
        <taxon>Entelegynae</taxon>
        <taxon>Araneoidea</taxon>
        <taxon>Araneidae</taxon>
        <taxon>Caerostris</taxon>
    </lineage>
</organism>
<dbReference type="Gene3D" id="1.10.630.10">
    <property type="entry name" value="Cytochrome P450"/>
    <property type="match status" value="1"/>
</dbReference>
<dbReference type="PANTHER" id="PTHR24300:SF417">
    <property type="entry name" value="CYTOCHROME P450 508B1-RELATED"/>
    <property type="match status" value="1"/>
</dbReference>
<dbReference type="InterPro" id="IPR036396">
    <property type="entry name" value="Cyt_P450_sf"/>
</dbReference>
<dbReference type="InterPro" id="IPR001128">
    <property type="entry name" value="Cyt_P450"/>
</dbReference>
<dbReference type="PROSITE" id="PS00086">
    <property type="entry name" value="CYTOCHROME_P450"/>
    <property type="match status" value="1"/>
</dbReference>
<proteinExistence type="inferred from homology"/>
<dbReference type="EMBL" id="BPLR01017442">
    <property type="protein sequence ID" value="GIY91676.1"/>
    <property type="molecule type" value="Genomic_DNA"/>
</dbReference>
<evidence type="ECO:0000256" key="6">
    <source>
        <dbReference type="RuleBase" id="RU000461"/>
    </source>
</evidence>
<dbReference type="InterPro" id="IPR002401">
    <property type="entry name" value="Cyt_P450_E_grp-I"/>
</dbReference>
<dbReference type="PRINTS" id="PR00463">
    <property type="entry name" value="EP450I"/>
</dbReference>
<protein>
    <submittedName>
        <fullName evidence="7">Methyl farnesoate epoxidase</fullName>
    </submittedName>
</protein>
<keyword evidence="5 6" id="KW-0349">Heme</keyword>
<evidence type="ECO:0000256" key="2">
    <source>
        <dbReference type="ARBA" id="ARBA00022723"/>
    </source>
</evidence>
<evidence type="ECO:0000313" key="8">
    <source>
        <dbReference type="Proteomes" id="UP001054945"/>
    </source>
</evidence>
<dbReference type="InterPro" id="IPR050182">
    <property type="entry name" value="Cytochrome_P450_fam2"/>
</dbReference>
<keyword evidence="2 5" id="KW-0479">Metal-binding</keyword>
<dbReference type="GO" id="GO:0016712">
    <property type="term" value="F:oxidoreductase activity, acting on paired donors, with incorporation or reduction of molecular oxygen, reduced flavin or flavoprotein as one donor, and incorporation of one atom of oxygen"/>
    <property type="evidence" value="ECO:0007669"/>
    <property type="project" value="TreeGrafter"/>
</dbReference>
<name>A0AAV4X9U2_CAEEX</name>
<gene>
    <name evidence="7" type="primary">CYP15A1</name>
    <name evidence="7" type="ORF">CEXT_804311</name>
</gene>
<evidence type="ECO:0000256" key="3">
    <source>
        <dbReference type="ARBA" id="ARBA00023004"/>
    </source>
</evidence>
<keyword evidence="3 5" id="KW-0408">Iron</keyword>
<evidence type="ECO:0000313" key="7">
    <source>
        <dbReference type="EMBL" id="GIY91676.1"/>
    </source>
</evidence>
<dbReference type="GO" id="GO:0005506">
    <property type="term" value="F:iron ion binding"/>
    <property type="evidence" value="ECO:0007669"/>
    <property type="project" value="InterPro"/>
</dbReference>
<comment type="similarity">
    <text evidence="1 6">Belongs to the cytochrome P450 family.</text>
</comment>
<dbReference type="SUPFAM" id="SSF48264">
    <property type="entry name" value="Cytochrome P450"/>
    <property type="match status" value="2"/>
</dbReference>
<feature type="binding site" description="axial binding residue" evidence="5">
    <location>
        <position position="233"/>
    </location>
    <ligand>
        <name>heme</name>
        <dbReference type="ChEBI" id="CHEBI:30413"/>
    </ligand>
    <ligandPart>
        <name>Fe</name>
        <dbReference type="ChEBI" id="CHEBI:18248"/>
    </ligandPart>
</feature>
<comment type="cofactor">
    <cofactor evidence="5">
        <name>heme</name>
        <dbReference type="ChEBI" id="CHEBI:30413"/>
    </cofactor>
</comment>
<keyword evidence="4 6" id="KW-0503">Monooxygenase</keyword>
<sequence length="261" mass="29895">MISNYTSGITMPYLIDSSMNKLIYKATSVLFSWEQVTQSPVRWVTYSDTCASSNVQDKVYTEIMENVGKDGRARYEERNNFPYTFAMMMEAQRFGTIAIGSEISLRILVGVAKPAGDIKVRIELFISFHCSTQLQILVRFLNNLVVSCWFLGEMSEHHRLGEGMRAAGNIPVNGYIIPKGAEICANLWAMHYDPNYWDQPEVFRPERFLTPDGKALIKHPKSYVPFSVGKRNCPGERIAWMAILFYFTEIIKKFEISTPRN</sequence>
<keyword evidence="6" id="KW-0560">Oxidoreductase</keyword>
<dbReference type="GO" id="GO:0005737">
    <property type="term" value="C:cytoplasm"/>
    <property type="evidence" value="ECO:0007669"/>
    <property type="project" value="TreeGrafter"/>
</dbReference>
<keyword evidence="8" id="KW-1185">Reference proteome</keyword>
<dbReference type="Pfam" id="PF00067">
    <property type="entry name" value="p450"/>
    <property type="match status" value="1"/>
</dbReference>
<dbReference type="Proteomes" id="UP001054945">
    <property type="component" value="Unassembled WGS sequence"/>
</dbReference>
<accession>A0AAV4X9U2</accession>
<reference evidence="7 8" key="1">
    <citation type="submission" date="2021-06" db="EMBL/GenBank/DDBJ databases">
        <title>Caerostris extrusa draft genome.</title>
        <authorList>
            <person name="Kono N."/>
            <person name="Arakawa K."/>
        </authorList>
    </citation>
    <scope>NUCLEOTIDE SEQUENCE [LARGE SCALE GENOMIC DNA]</scope>
</reference>
<dbReference type="PANTHER" id="PTHR24300">
    <property type="entry name" value="CYTOCHROME P450 508A4-RELATED"/>
    <property type="match status" value="1"/>
</dbReference>
<dbReference type="GO" id="GO:0006805">
    <property type="term" value="P:xenobiotic metabolic process"/>
    <property type="evidence" value="ECO:0007669"/>
    <property type="project" value="TreeGrafter"/>
</dbReference>
<comment type="caution">
    <text evidence="7">The sequence shown here is derived from an EMBL/GenBank/DDBJ whole genome shotgun (WGS) entry which is preliminary data.</text>
</comment>
<dbReference type="AlphaFoldDB" id="A0AAV4X9U2"/>
<dbReference type="GO" id="GO:0006082">
    <property type="term" value="P:organic acid metabolic process"/>
    <property type="evidence" value="ECO:0007669"/>
    <property type="project" value="TreeGrafter"/>
</dbReference>
<dbReference type="GO" id="GO:0020037">
    <property type="term" value="F:heme binding"/>
    <property type="evidence" value="ECO:0007669"/>
    <property type="project" value="InterPro"/>
</dbReference>
<dbReference type="InterPro" id="IPR017972">
    <property type="entry name" value="Cyt_P450_CS"/>
</dbReference>
<evidence type="ECO:0000256" key="4">
    <source>
        <dbReference type="ARBA" id="ARBA00023033"/>
    </source>
</evidence>
<evidence type="ECO:0000256" key="5">
    <source>
        <dbReference type="PIRSR" id="PIRSR602401-1"/>
    </source>
</evidence>
<evidence type="ECO:0000256" key="1">
    <source>
        <dbReference type="ARBA" id="ARBA00010617"/>
    </source>
</evidence>